<accession>A0AAD9N2Q5</accession>
<feature type="signal peptide" evidence="1">
    <location>
        <begin position="1"/>
        <end position="21"/>
    </location>
</feature>
<dbReference type="GO" id="GO:0016787">
    <property type="term" value="F:hydrolase activity"/>
    <property type="evidence" value="ECO:0007669"/>
    <property type="project" value="InterPro"/>
</dbReference>
<dbReference type="GO" id="GO:0046872">
    <property type="term" value="F:metal ion binding"/>
    <property type="evidence" value="ECO:0007669"/>
    <property type="project" value="InterPro"/>
</dbReference>
<organism evidence="3 4">
    <name type="scientific">Paralvinella palmiformis</name>
    <dbReference type="NCBI Taxonomy" id="53620"/>
    <lineage>
        <taxon>Eukaryota</taxon>
        <taxon>Metazoa</taxon>
        <taxon>Spiralia</taxon>
        <taxon>Lophotrochozoa</taxon>
        <taxon>Annelida</taxon>
        <taxon>Polychaeta</taxon>
        <taxon>Sedentaria</taxon>
        <taxon>Canalipalpata</taxon>
        <taxon>Terebellida</taxon>
        <taxon>Terebelliformia</taxon>
        <taxon>Alvinellidae</taxon>
        <taxon>Paralvinella</taxon>
    </lineage>
</organism>
<feature type="domain" description="DNA/RNA non-specific endonuclease/pyrophosphatase/phosphodiesterase" evidence="2">
    <location>
        <begin position="60"/>
        <end position="345"/>
    </location>
</feature>
<protein>
    <recommendedName>
        <fullName evidence="2">DNA/RNA non-specific endonuclease/pyrophosphatase/phosphodiesterase domain-containing protein</fullName>
    </recommendedName>
</protein>
<dbReference type="EMBL" id="JAODUP010000301">
    <property type="protein sequence ID" value="KAK2153293.1"/>
    <property type="molecule type" value="Genomic_DNA"/>
</dbReference>
<dbReference type="InterPro" id="IPR044925">
    <property type="entry name" value="His-Me_finger_sf"/>
</dbReference>
<gene>
    <name evidence="3" type="ORF">LSH36_301g00068</name>
</gene>
<comment type="caution">
    <text evidence="3">The sequence shown here is derived from an EMBL/GenBank/DDBJ whole genome shotgun (WGS) entry which is preliminary data.</text>
</comment>
<proteinExistence type="predicted"/>
<keyword evidence="4" id="KW-1185">Reference proteome</keyword>
<dbReference type="AlphaFoldDB" id="A0AAD9N2Q5"/>
<dbReference type="SUPFAM" id="SSF54060">
    <property type="entry name" value="His-Me finger endonucleases"/>
    <property type="match status" value="1"/>
</dbReference>
<dbReference type="GO" id="GO:0003676">
    <property type="term" value="F:nucleic acid binding"/>
    <property type="evidence" value="ECO:0007669"/>
    <property type="project" value="InterPro"/>
</dbReference>
<feature type="chain" id="PRO_5042212445" description="DNA/RNA non-specific endonuclease/pyrophosphatase/phosphodiesterase domain-containing protein" evidence="1">
    <location>
        <begin position="22"/>
        <end position="368"/>
    </location>
</feature>
<dbReference type="Pfam" id="PF01223">
    <property type="entry name" value="Endonuclease_NS"/>
    <property type="match status" value="1"/>
</dbReference>
<dbReference type="Proteomes" id="UP001208570">
    <property type="component" value="Unassembled WGS sequence"/>
</dbReference>
<reference evidence="3" key="1">
    <citation type="journal article" date="2023" name="Mol. Biol. Evol.">
        <title>Third-Generation Sequencing Reveals the Adaptive Role of the Epigenome in Three Deep-Sea Polychaetes.</title>
        <authorList>
            <person name="Perez M."/>
            <person name="Aroh O."/>
            <person name="Sun Y."/>
            <person name="Lan Y."/>
            <person name="Juniper S.K."/>
            <person name="Young C.R."/>
            <person name="Angers B."/>
            <person name="Qian P.Y."/>
        </authorList>
    </citation>
    <scope>NUCLEOTIDE SEQUENCE</scope>
    <source>
        <strain evidence="3">P08H-3</strain>
    </source>
</reference>
<name>A0AAD9N2Q5_9ANNE</name>
<dbReference type="InterPro" id="IPR039015">
    <property type="entry name" value="ENDOD1"/>
</dbReference>
<evidence type="ECO:0000256" key="1">
    <source>
        <dbReference type="SAM" id="SignalP"/>
    </source>
</evidence>
<evidence type="ECO:0000313" key="3">
    <source>
        <dbReference type="EMBL" id="KAK2153293.1"/>
    </source>
</evidence>
<evidence type="ECO:0000259" key="2">
    <source>
        <dbReference type="SMART" id="SM00892"/>
    </source>
</evidence>
<dbReference type="InterPro" id="IPR001604">
    <property type="entry name" value="Endo_G_ENPP1-like_dom"/>
</dbReference>
<dbReference type="PANTHER" id="PTHR21472">
    <property type="entry name" value="ENDONUCLEASE DOMAIN-CONTAINING 1 PROTEIN ENDOD1"/>
    <property type="match status" value="1"/>
</dbReference>
<sequence length="368" mass="40589">MSHAHRLILILAFSFLAEVKSQTCEGNGFVGGCSDIFDLTGKPVGIQDLIGSQSIAEVCEGDILAVVHDCDYRIPLYVTIQLDRTEMDTPNPGRCDSCDFRPSLHLEPSFQATDPDYDGANERKPCYERQTDGRLYRDQFWTGADPDQICLPSVEPETGTSRGHIIADSYITAGDSAKDATYHFTNCIPQYQKFNSESWNIAEQQLYPWAEVNCGSDIADPVVRDNALLHVIVGVVPSTRVGAVFNESHVAPRWFGEWGFGDKVFNATTDYNGNPPATPGAYRVNMPAAMWTAACCIGTDANANVAWVRHMAFGRHAKPIGNDEPVLELEWKDLFRKMLPELDTAGVDLFPSEALCSNPANYVSLSTH</sequence>
<dbReference type="SMART" id="SM00892">
    <property type="entry name" value="Endonuclease_NS"/>
    <property type="match status" value="1"/>
</dbReference>
<dbReference type="InterPro" id="IPR044929">
    <property type="entry name" value="DNA/RNA_non-sp_Endonuclease_sf"/>
</dbReference>
<dbReference type="Gene3D" id="3.40.570.10">
    <property type="entry name" value="Extracellular Endonuclease, subunit A"/>
    <property type="match status" value="1"/>
</dbReference>
<evidence type="ECO:0000313" key="4">
    <source>
        <dbReference type="Proteomes" id="UP001208570"/>
    </source>
</evidence>
<keyword evidence="1" id="KW-0732">Signal</keyword>
<dbReference type="PANTHER" id="PTHR21472:SF7">
    <property type="entry name" value="ENDONUCLEASE G, MITOCHONDRIAL-LIKE ISOFORM X2"/>
    <property type="match status" value="1"/>
</dbReference>